<reference evidence="2 3" key="1">
    <citation type="submission" date="2014-06" db="EMBL/GenBank/DDBJ databases">
        <authorList>
            <person name="Swart Estienne"/>
        </authorList>
    </citation>
    <scope>NUCLEOTIDE SEQUENCE [LARGE SCALE GENOMIC DNA]</scope>
    <source>
        <strain evidence="2 3">130c</strain>
    </source>
</reference>
<evidence type="ECO:0000313" key="3">
    <source>
        <dbReference type="Proteomes" id="UP000039865"/>
    </source>
</evidence>
<feature type="region of interest" description="Disordered" evidence="1">
    <location>
        <begin position="40"/>
        <end position="67"/>
    </location>
</feature>
<feature type="compositionally biased region" description="Polar residues" evidence="1">
    <location>
        <begin position="256"/>
        <end position="277"/>
    </location>
</feature>
<keyword evidence="3" id="KW-1185">Reference proteome</keyword>
<sequence>MNGAVVNTHPTHVVFRERQMENEKHQGDGVYVKTFETSKNKADRMEQEHNERYLDRDQYNDKDEPGKKFTEFVRKRDKLEEIHKHGRVRYNAYNSESDRVSRVLNKSPLSLEPLKTQKLVYPEWRVVEKEQWKSKQDMQPIKEMQSWQIWKDLSAERDVPLIATGDGCEPFLSKITKIQRDPRKKFLEKPKEFMAFSRNDLRRDQAILQTNSLRSFGSIKGLINLISQKFSENTESQNYITKTSFNFVKDQDGTIETENLPSTDVGTDQNSSRQVFSDSKRNTRSIKHLQQDLQKQQAVYLNKNDLRSHETISNLLKLKHDRNSALILLKQDSNKSISINKNYQDTIEELNDSHIINGLLDSSGLSKSYFKSAYVHMIKSPFKTKDQRDKEIMKNPQLRKSCHAEYKNRENVKSALEKITKPVNYKYSRRQSFTRNEKNAEAVKVQDQQESPNCTVEQLQTRDEVLKTILPNNNNKLQTNTSPSRNIEFGLNAANQFKTIDVVKQSKKLPMIKEVENKGIFGQPLQNHLNKDSIKQIVKAYFKNKTVMDTTDRNASTLDKSISITQE</sequence>
<feature type="region of interest" description="Disordered" evidence="1">
    <location>
        <begin position="256"/>
        <end position="283"/>
    </location>
</feature>
<dbReference type="EMBL" id="CCKQ01015628">
    <property type="protein sequence ID" value="CDW87461.1"/>
    <property type="molecule type" value="Genomic_DNA"/>
</dbReference>
<name>A0A078AZC5_STYLE</name>
<dbReference type="InParanoid" id="A0A078AZC5"/>
<evidence type="ECO:0000256" key="1">
    <source>
        <dbReference type="SAM" id="MobiDB-lite"/>
    </source>
</evidence>
<dbReference type="OrthoDB" id="297266at2759"/>
<proteinExistence type="predicted"/>
<dbReference type="Proteomes" id="UP000039865">
    <property type="component" value="Unassembled WGS sequence"/>
</dbReference>
<protein>
    <submittedName>
        <fullName evidence="2">Uncharacterized protein</fullName>
    </submittedName>
</protein>
<gene>
    <name evidence="2" type="primary">Contig8416.g8972</name>
    <name evidence="2" type="ORF">STYLEM_16566</name>
</gene>
<dbReference type="AlphaFoldDB" id="A0A078AZC5"/>
<accession>A0A078AZC5</accession>
<evidence type="ECO:0000313" key="2">
    <source>
        <dbReference type="EMBL" id="CDW87461.1"/>
    </source>
</evidence>
<organism evidence="2 3">
    <name type="scientific">Stylonychia lemnae</name>
    <name type="common">Ciliate</name>
    <dbReference type="NCBI Taxonomy" id="5949"/>
    <lineage>
        <taxon>Eukaryota</taxon>
        <taxon>Sar</taxon>
        <taxon>Alveolata</taxon>
        <taxon>Ciliophora</taxon>
        <taxon>Intramacronucleata</taxon>
        <taxon>Spirotrichea</taxon>
        <taxon>Stichotrichia</taxon>
        <taxon>Sporadotrichida</taxon>
        <taxon>Oxytrichidae</taxon>
        <taxon>Stylonychinae</taxon>
        <taxon>Stylonychia</taxon>
    </lineage>
</organism>